<accession>A0A0C9RYM7</accession>
<evidence type="ECO:0000256" key="1">
    <source>
        <dbReference type="SAM" id="SignalP"/>
    </source>
</evidence>
<protein>
    <submittedName>
        <fullName evidence="2">Ctr_58_N conopeptide</fullName>
    </submittedName>
</protein>
<keyword evidence="1" id="KW-0732">Signal</keyword>
<dbReference type="EMBL" id="GCJM01000017">
    <property type="protein sequence ID" value="JAG92861.1"/>
    <property type="molecule type" value="Transcribed_RNA"/>
</dbReference>
<organism evidence="2">
    <name type="scientific">Conus tribblei</name>
    <name type="common">Tribble's cone</name>
    <name type="synonym">Splinoconus tribblei</name>
    <dbReference type="NCBI Taxonomy" id="101761"/>
    <lineage>
        <taxon>Eukaryota</taxon>
        <taxon>Metazoa</taxon>
        <taxon>Spiralia</taxon>
        <taxon>Lophotrochozoa</taxon>
        <taxon>Mollusca</taxon>
        <taxon>Gastropoda</taxon>
        <taxon>Caenogastropoda</taxon>
        <taxon>Neogastropoda</taxon>
        <taxon>Conoidea</taxon>
        <taxon>Conidae</taxon>
        <taxon>Conus</taxon>
        <taxon>Splinoconus</taxon>
    </lineage>
</organism>
<feature type="signal peptide" evidence="1">
    <location>
        <begin position="1"/>
        <end position="22"/>
    </location>
</feature>
<proteinExistence type="predicted"/>
<name>A0A0C9RYM7_CONTD</name>
<feature type="chain" id="PRO_5002203057" evidence="1">
    <location>
        <begin position="23"/>
        <end position="106"/>
    </location>
</feature>
<sequence>MNMRTTISVFAVAVMATTVAVSSPLQDQERDTDDRKCCGITLYQCLRDGGCLDRGSSCHIACIFPNYCDICCQPYMLCVYNCLKASSNGDDVMRVCHTSCKDTSCE</sequence>
<reference evidence="2" key="1">
    <citation type="journal article" date="2015" name="Mar. Biotechnol.">
        <title>High conopeptide diversity in Conus tribblei revealed through analysis of venom duct transcriptome using two high-throughput sequencing platforms.</title>
        <authorList>
            <person name="Barghi N."/>
            <person name="Concepcion G.P."/>
            <person name="Olivera B.M."/>
            <person name="Lluisma A.O."/>
        </authorList>
    </citation>
    <scope>NUCLEOTIDE SEQUENCE</scope>
    <source>
        <tissue evidence="2">Venom duct</tissue>
    </source>
</reference>
<evidence type="ECO:0000313" key="2">
    <source>
        <dbReference type="EMBL" id="JAG92861.1"/>
    </source>
</evidence>
<dbReference type="AlphaFoldDB" id="A0A0C9RYM7"/>